<keyword evidence="2" id="KW-1185">Reference proteome</keyword>
<organism evidence="1 2">
    <name type="scientific">Flaviaesturariibacter flavus</name>
    <dbReference type="NCBI Taxonomy" id="2502780"/>
    <lineage>
        <taxon>Bacteria</taxon>
        <taxon>Pseudomonadati</taxon>
        <taxon>Bacteroidota</taxon>
        <taxon>Chitinophagia</taxon>
        <taxon>Chitinophagales</taxon>
        <taxon>Chitinophagaceae</taxon>
        <taxon>Flaviaestuariibacter</taxon>
    </lineage>
</organism>
<dbReference type="AlphaFoldDB" id="A0A4R1B8E4"/>
<comment type="caution">
    <text evidence="1">The sequence shown here is derived from an EMBL/GenBank/DDBJ whole genome shotgun (WGS) entry which is preliminary data.</text>
</comment>
<dbReference type="OrthoDB" id="1114593at2"/>
<sequence length="253" mass="27694">MHTYIDGIYCYCDHWCERCSFTERCAVFTGTRLQPDGDPASPEFWQQALAHFAATHAGLAGEALELDIDVRPPTEAELEAAEQRQALIDARLSVEPLLRLAGAWQAQLLALMEDTPYWRRLARAAAQQATLGIRSPDAAMREAGEVTEYLHALRRYAEVVTDRISGALLCDFDEAEGLAGGVPEGLVKVALVSLDRSREALSGLYGIFADEDRMLPLFSLLGNLERAITTAYPGARAFVRPGFDEAPPLLAAS</sequence>
<proteinExistence type="predicted"/>
<protein>
    <submittedName>
        <fullName evidence="1">Uncharacterized protein</fullName>
    </submittedName>
</protein>
<dbReference type="EMBL" id="SJZI01000046">
    <property type="protein sequence ID" value="TCJ13248.1"/>
    <property type="molecule type" value="Genomic_DNA"/>
</dbReference>
<gene>
    <name evidence="1" type="ORF">EPD60_12690</name>
</gene>
<dbReference type="Proteomes" id="UP000295334">
    <property type="component" value="Unassembled WGS sequence"/>
</dbReference>
<accession>A0A4R1B8E4</accession>
<evidence type="ECO:0000313" key="2">
    <source>
        <dbReference type="Proteomes" id="UP000295334"/>
    </source>
</evidence>
<reference evidence="1 2" key="1">
    <citation type="submission" date="2019-03" db="EMBL/GenBank/DDBJ databases">
        <authorList>
            <person name="Kim M.K.M."/>
        </authorList>
    </citation>
    <scope>NUCLEOTIDE SEQUENCE [LARGE SCALE GENOMIC DNA]</scope>
    <source>
        <strain evidence="1 2">17J68-12</strain>
    </source>
</reference>
<name>A0A4R1B8E4_9BACT</name>
<dbReference type="RefSeq" id="WP_131449887.1">
    <property type="nucleotide sequence ID" value="NZ_SJZI01000046.1"/>
</dbReference>
<evidence type="ECO:0000313" key="1">
    <source>
        <dbReference type="EMBL" id="TCJ13248.1"/>
    </source>
</evidence>